<reference evidence="2 3" key="1">
    <citation type="submission" date="2016-10" db="EMBL/GenBank/DDBJ databases">
        <title>Lutibacter sp. LPB0138, isolated from marine gastropod.</title>
        <authorList>
            <person name="Kim E."/>
            <person name="Yi H."/>
        </authorList>
    </citation>
    <scope>NUCLEOTIDE SEQUENCE [LARGE SCALE GENOMIC DNA]</scope>
    <source>
        <strain evidence="2 3">LPB0138</strain>
    </source>
</reference>
<protein>
    <recommendedName>
        <fullName evidence="4">DUF4252 domain-containing protein</fullName>
    </recommendedName>
</protein>
<feature type="chain" id="PRO_5009111021" description="DUF4252 domain-containing protein" evidence="1">
    <location>
        <begin position="20"/>
        <end position="179"/>
    </location>
</feature>
<organism evidence="2 3">
    <name type="scientific">Urechidicola croceus</name>
    <dbReference type="NCBI Taxonomy" id="1850246"/>
    <lineage>
        <taxon>Bacteria</taxon>
        <taxon>Pseudomonadati</taxon>
        <taxon>Bacteroidota</taxon>
        <taxon>Flavobacteriia</taxon>
        <taxon>Flavobacteriales</taxon>
        <taxon>Flavobacteriaceae</taxon>
        <taxon>Urechidicola</taxon>
    </lineage>
</organism>
<evidence type="ECO:0000313" key="2">
    <source>
        <dbReference type="EMBL" id="AOW21998.1"/>
    </source>
</evidence>
<dbReference type="EMBL" id="CP017478">
    <property type="protein sequence ID" value="AOW21998.1"/>
    <property type="molecule type" value="Genomic_DNA"/>
</dbReference>
<dbReference type="RefSeq" id="WP_070238157.1">
    <property type="nucleotide sequence ID" value="NZ_CP017478.1"/>
</dbReference>
<dbReference type="Proteomes" id="UP000176050">
    <property type="component" value="Chromosome"/>
</dbReference>
<dbReference type="STRING" id="1850246.LPB138_03685"/>
<keyword evidence="1" id="KW-0732">Signal</keyword>
<evidence type="ECO:0000313" key="3">
    <source>
        <dbReference type="Proteomes" id="UP000176050"/>
    </source>
</evidence>
<evidence type="ECO:0008006" key="4">
    <source>
        <dbReference type="Google" id="ProtNLM"/>
    </source>
</evidence>
<accession>A0A1D8PBS9</accession>
<dbReference type="InterPro" id="IPR025348">
    <property type="entry name" value="DUF4252"/>
</dbReference>
<dbReference type="AlphaFoldDB" id="A0A1D8PBS9"/>
<feature type="signal peptide" evidence="1">
    <location>
        <begin position="1"/>
        <end position="19"/>
    </location>
</feature>
<evidence type="ECO:0000256" key="1">
    <source>
        <dbReference type="SAM" id="SignalP"/>
    </source>
</evidence>
<name>A0A1D8PBS9_9FLAO</name>
<proteinExistence type="predicted"/>
<keyword evidence="3" id="KW-1185">Reference proteome</keyword>
<dbReference type="KEGG" id="lul:LPB138_03685"/>
<sequence length="179" mass="19756">MKKIVLIIAIVLLPFIGNAQTSVFDKFDGNDEVTTIVVTKKAFELMMKFGGGSEEAREYAEMVGNLDGLKVFTTESKSIAGDMEGTVKSYLKSAKLAELIRVDDKDAQVRIYVKEGKDDDHVKELLMFVNGLEKHMGDNDRKAEAVIVSLTGDIDLNKIAELTEKMNISGGEHLKKANK</sequence>
<gene>
    <name evidence="2" type="ORF">LPB138_03685</name>
</gene>
<dbReference type="OrthoDB" id="705638at2"/>
<dbReference type="Pfam" id="PF14060">
    <property type="entry name" value="DUF4252"/>
    <property type="match status" value="1"/>
</dbReference>